<comment type="caution">
    <text evidence="1">The sequence shown here is derived from an EMBL/GenBank/DDBJ whole genome shotgun (WGS) entry which is preliminary data.</text>
</comment>
<name>I1DW49_9GAMM</name>
<evidence type="ECO:0000313" key="1">
    <source>
        <dbReference type="EMBL" id="GAB58277.1"/>
    </source>
</evidence>
<reference evidence="1 2" key="1">
    <citation type="journal article" date="2012" name="J. Bacteriol.">
        <title>Genome Sequence of the Protease-Producing Bacterium Rheinheimera nanhaiensis E407-8T, Isolated from Deep-Sea Sediment of the South China Sea.</title>
        <authorList>
            <person name="Zhang X.-Y."/>
            <person name="Zhang Y.-J."/>
            <person name="Qin Q.-L."/>
            <person name="Xie B.-B."/>
            <person name="Chen X.-L."/>
            <person name="Zhou B.-C."/>
            <person name="Zhang Y.-Z."/>
        </authorList>
    </citation>
    <scope>NUCLEOTIDE SEQUENCE [LARGE SCALE GENOMIC DNA]</scope>
    <source>
        <strain evidence="1 2">E407-8</strain>
    </source>
</reference>
<gene>
    <name evidence="1" type="ORF">RNAN_1248</name>
</gene>
<dbReference type="AlphaFoldDB" id="I1DW49"/>
<dbReference type="EMBL" id="BAFK01000005">
    <property type="protein sequence ID" value="GAB58277.1"/>
    <property type="molecule type" value="Genomic_DNA"/>
</dbReference>
<sequence length="37" mass="4446">MTDKKQETENWLSSKEAKKVLKVSLNFCYILRCNYSF</sequence>
<dbReference type="STRING" id="562729.RNAN_1248"/>
<protein>
    <submittedName>
        <fullName evidence="1">Uncharacterized protein</fullName>
    </submittedName>
</protein>
<dbReference type="Proteomes" id="UP000004374">
    <property type="component" value="Unassembled WGS sequence"/>
</dbReference>
<proteinExistence type="predicted"/>
<keyword evidence="2" id="KW-1185">Reference proteome</keyword>
<accession>I1DW49</accession>
<evidence type="ECO:0000313" key="2">
    <source>
        <dbReference type="Proteomes" id="UP000004374"/>
    </source>
</evidence>
<organism evidence="1 2">
    <name type="scientific">Rheinheimera nanhaiensis E407-8</name>
    <dbReference type="NCBI Taxonomy" id="562729"/>
    <lineage>
        <taxon>Bacteria</taxon>
        <taxon>Pseudomonadati</taxon>
        <taxon>Pseudomonadota</taxon>
        <taxon>Gammaproteobacteria</taxon>
        <taxon>Chromatiales</taxon>
        <taxon>Chromatiaceae</taxon>
        <taxon>Rheinheimera</taxon>
    </lineage>
</organism>